<feature type="compositionally biased region" description="Basic residues" evidence="1">
    <location>
        <begin position="1563"/>
        <end position="1572"/>
    </location>
</feature>
<feature type="region of interest" description="Disordered" evidence="1">
    <location>
        <begin position="1518"/>
        <end position="1539"/>
    </location>
</feature>
<accession>A0A699GEU9</accession>
<feature type="compositionally biased region" description="Basic and acidic residues" evidence="1">
    <location>
        <begin position="3655"/>
        <end position="3666"/>
    </location>
</feature>
<name>A0A699GEU9_TANCI</name>
<feature type="region of interest" description="Disordered" evidence="1">
    <location>
        <begin position="2257"/>
        <end position="2435"/>
    </location>
</feature>
<reference evidence="2" key="1">
    <citation type="journal article" date="2019" name="Sci. Rep.">
        <title>Draft genome of Tanacetum cinerariifolium, the natural source of mosquito coil.</title>
        <authorList>
            <person name="Yamashiro T."/>
            <person name="Shiraishi A."/>
            <person name="Satake H."/>
            <person name="Nakayama K."/>
        </authorList>
    </citation>
    <scope>NUCLEOTIDE SEQUENCE</scope>
</reference>
<feature type="compositionally biased region" description="Basic residues" evidence="1">
    <location>
        <begin position="1844"/>
        <end position="1861"/>
    </location>
</feature>
<feature type="compositionally biased region" description="Low complexity" evidence="1">
    <location>
        <begin position="1645"/>
        <end position="1662"/>
    </location>
</feature>
<feature type="compositionally biased region" description="Low complexity" evidence="1">
    <location>
        <begin position="1885"/>
        <end position="1895"/>
    </location>
</feature>
<feature type="compositionally biased region" description="Low complexity" evidence="1">
    <location>
        <begin position="1605"/>
        <end position="1629"/>
    </location>
</feature>
<feature type="region of interest" description="Disordered" evidence="1">
    <location>
        <begin position="2580"/>
        <end position="2606"/>
    </location>
</feature>
<organism evidence="2">
    <name type="scientific">Tanacetum cinerariifolium</name>
    <name type="common">Dalmatian daisy</name>
    <name type="synonym">Chrysanthemum cinerariifolium</name>
    <dbReference type="NCBI Taxonomy" id="118510"/>
    <lineage>
        <taxon>Eukaryota</taxon>
        <taxon>Viridiplantae</taxon>
        <taxon>Streptophyta</taxon>
        <taxon>Embryophyta</taxon>
        <taxon>Tracheophyta</taxon>
        <taxon>Spermatophyta</taxon>
        <taxon>Magnoliopsida</taxon>
        <taxon>eudicotyledons</taxon>
        <taxon>Gunneridae</taxon>
        <taxon>Pentapetalae</taxon>
        <taxon>asterids</taxon>
        <taxon>campanulids</taxon>
        <taxon>Asterales</taxon>
        <taxon>Asteraceae</taxon>
        <taxon>Asteroideae</taxon>
        <taxon>Anthemideae</taxon>
        <taxon>Anthemidinae</taxon>
        <taxon>Tanacetum</taxon>
    </lineage>
</organism>
<feature type="compositionally biased region" description="Basic residues" evidence="1">
    <location>
        <begin position="1916"/>
        <end position="1927"/>
    </location>
</feature>
<feature type="compositionally biased region" description="Low complexity" evidence="1">
    <location>
        <begin position="1580"/>
        <end position="1597"/>
    </location>
</feature>
<feature type="compositionally biased region" description="Basic residues" evidence="1">
    <location>
        <begin position="3849"/>
        <end position="3874"/>
    </location>
</feature>
<feature type="region of interest" description="Disordered" evidence="1">
    <location>
        <begin position="2517"/>
        <end position="2562"/>
    </location>
</feature>
<feature type="compositionally biased region" description="Basic and acidic residues" evidence="1">
    <location>
        <begin position="2584"/>
        <end position="2596"/>
    </location>
</feature>
<feature type="compositionally biased region" description="Low complexity" evidence="1">
    <location>
        <begin position="1812"/>
        <end position="1827"/>
    </location>
</feature>
<feature type="compositionally biased region" description="Basic residues" evidence="1">
    <location>
        <begin position="1798"/>
        <end position="1811"/>
    </location>
</feature>
<feature type="compositionally biased region" description="Basic and acidic residues" evidence="1">
    <location>
        <begin position="3836"/>
        <end position="3848"/>
    </location>
</feature>
<feature type="compositionally biased region" description="Basic residues" evidence="1">
    <location>
        <begin position="2309"/>
        <end position="2327"/>
    </location>
</feature>
<dbReference type="EMBL" id="BKCJ010000005">
    <property type="protein sequence ID" value="GEU28409.1"/>
    <property type="molecule type" value="Genomic_DNA"/>
</dbReference>
<feature type="region of interest" description="Disordered" evidence="1">
    <location>
        <begin position="1751"/>
        <end position="2113"/>
    </location>
</feature>
<feature type="compositionally biased region" description="Low complexity" evidence="1">
    <location>
        <begin position="1946"/>
        <end position="1984"/>
    </location>
</feature>
<feature type="region of interest" description="Disordered" evidence="1">
    <location>
        <begin position="36"/>
        <end position="117"/>
    </location>
</feature>
<feature type="compositionally biased region" description="Low complexity" evidence="1">
    <location>
        <begin position="2289"/>
        <end position="2305"/>
    </location>
</feature>
<feature type="region of interest" description="Disordered" evidence="1">
    <location>
        <begin position="3646"/>
        <end position="3713"/>
    </location>
</feature>
<feature type="region of interest" description="Disordered" evidence="1">
    <location>
        <begin position="1551"/>
        <end position="1687"/>
    </location>
</feature>
<feature type="compositionally biased region" description="Low complexity" evidence="1">
    <location>
        <begin position="2126"/>
        <end position="2145"/>
    </location>
</feature>
<sequence>MPWPHLPRYHVAVCGSYIVATVTAELDLAYANRRAKPQAGDAGSTGTGSGIGSTLTGRRPVSGPGCRSDQRLAPGQRRPRHPRFAVALDRQAHEGIGRRVERKEVRQHGGQQQRRRPGVVRGIECDNDVGAAAVAAPGAGLARHARRAGRGGEVRDAADLARVARRVAGEQGQHRAQGRHAGAAVDQRAVVQAQQRDQRPQRIAVQRGRALRAGLVQGADVGRPGDAVAVKARAGRDLAGELAVGAQQVGIDDGLRVRRAHVAAVDHTQVDVGTGDAGTQAGGAAHGPGQGHPACVGERAGHDGAAPFARIGDGDRDDVMHLGGGIALAVGYQQVFVVALVVRDRFAGDGKQVERRHAVQANVLGAQQRQDVGAMGERQPDAEAGPGAQLAAQAAQVEELEFAGKGKVFLQQAICRMSMGRVGQHRLAFAEAGLLQATGRQALHAGAAGDVDPGKARQQQLVQRHRRQQVASQMQAQAVHFQLGQVDAGIGHHVDAQHAGVFQRHRADLQRPQGAGPGRTEAARLARQRRGRQRSAACDVAARGDFALEGIERHLHDGHRRHRPGQVGTQVVEDGGGGLRRERIDVAVDAGGEKRDRFDQVLDVRVGRVGVAGYQAPSHFRMARGEVGGLRVEVAQFAAVVIEVGVVGGHLNLDPGVRPDDGFQAGIVTIARPGSYLSQFGPEPGIFLNGKTKIGTVDKITQLIEFTISIRHRGQVCHPNTTPASSTVKARFHPSRRLHRPQIPRPRAIALGRRIGLLLRKGRRDFGEIDRKRIVGYPATAAAAHLRNHGVCHLVLHEVHVHAIFDAADIQGGHADFGTLRAGLEQLRRRQVGWFRERHFGQHRAAHRAFGIACVATHWQIGAVGERADDDLEGERRGASASLRRIKNARGYISPPAPAIPPPGESTIEVVQLRLVHRLPAEKRRRIGSLGIDHCNEAQVVEFLLAPVGDEHFGRAFQRNVPFVGLERVRRHARDLAAAFHAANRRRPAMLGKRIGDAQAQLISRVRPQVFAVVGAVDVLFECERLHRIGLGAIRQAGGVARQDQGDVARVFRFAETAPRRQLGAVEDFAHVARHAQFGERLHVEQRRRRRRDEWRMGGGSHFRQALEQRHVLRVAAEIIVADEQRIGMTAEGAVFFLVDFFKEHAHVVVDRAFQVFQQLFFRHVQQAQFQLAARLRAHDHVVQAAPGAFQRLETFAVHDGVHLVAEDLVDLGHALVDGGDDALVRRRLHAFVEHLRGELAQQRARVGALRWLDGHLAFLDDAVQQRHVFDRRGTAAGLGRLSGSHGGSFSGGGVRKRQARPVRPLVVELVIAIEFSEQVAQLLAHFEQLGQSRYLLHDRLGMKIVEGLEVQFDLQAAVLAGQRVRHRQVQARRDLLHHFIKIVAVDVDQAARLELGRRHQRLARQVGQQAHDQRQFLLLDGATDFDVVGDLYARGTVPSHPFLQAVCHHTLTRARARLAPPRVEHGAFRFGAWLVDPSANTVESADDKRQMEPRTMQVLVALCQARGAIRHRTAVHRNHPPARLPHGGAARLRPGACGRPQELAGRLAVSRTAGLRPGPYRRVFRPRRHHAPPGGRGARPGPRTNPGRPGADAGARAQRRGQDVADPGRPAARAGAARSGVAAGAAGVHHVRPGGPGRTDAVYGAGRRPARPAVGRPMGVCRRQRGGAGRAPGTRWRGRGNGAGGTVTVPAGRALRHFSRPLRGAVQCHPHRGGGTAAVPGHAGTAGAQQRGAAGNRLPQRFLSQHCAVPAAHRQPAPGRPRRSGTTRLQRYCANDPAPGGRRPADIRRRSAYPGPARRRAVRQRCRQSRRPAPAAILPARAVPPAHGRRRTGVRGVPPAGRTGRRHRPARRTGRPRARQRPASSAAARDVAGGGVVGRRRQRQQPARALGGAARRCRAPDRDGADPVAPVRQRPGGRRARVRHRPRCDTALLAAHDGLDRRPPQRAGRARPAGAARGPLARRGQAGRPAAGARQAARRSQGAARRRNLVAHRVGMRADCRVRPPGPAARAAARAGAVDDRGAGRAGVRPGRERDAGQACGRPAPQRGRRPDGFHAGRLCRQAAPARPAGPARKRQRQGAGIPQQRGRRRPHPGRPHAARQGPADTGRSEPVARRLAAGAGRLWQGARDPAAPAGHGAARPAGAEKPGRQRLLDGADPQGPEQLDRGRGRPARLPEIRRPAAPVRSRQPGMVGGAIVCAQQLGRAGANARQAGAGGAVVCRLDCPQAARARPHARFGRRGRGAGRQLFVAGVRARVAGRAGRSAPPVRTGNAPGAAPARALSGRIDVDQPPRAGAAAPRADQPGAGLGRRRAARLRRRPPAVHGHRGAGPQQSHLAGGPGQRGAGAPAHPGPPRRHPPRRAGAATGRGAPHPAGAAGAGPEKRLVGPARSGGPHPPGRRAACRRPDPGSGARAGRGTGAPAPPAPGQPVRPEFAAGADRCAAAVGIDATTASRLATATPRMSATCSPIDKAPHDHDHQSAAHRHHFHLRHRGRRQGDVFLCIAGHRRAARQRHGLRPRMPPGVVLPVHPRLRFHPGRLDPDRHVAQRRPHRHDQRAGRPQPVAAHLRPVHLLQHLPFLPALPEHPDGRQGRDRSSGRQRAAPLSDFKRAGAVVARRRWRRPARPALSCRARPGGRTATARRCGRSAYRASALPPARGRARCGCCLPGDAAAAAPVAALPAPAGAAPAMRPAFRHAKTRHVTAQRQRDAHTVADVGAGIGTGLVSVEPRTQPAHLHPHHRVERGVVRARIAPEHLQPDRIFGDLVLPAGQLFLDQERQQVAHARRPRKRGQQLLRRMPDGVVGRRGGAGLHYQLMTSVHGRIRSSEWSAARAACRIHCMGRPSSLSYDHLTGWFALLIDRCGRCRILVRSRGWDRGRECQPHLGEVQRPFPLRDCNGRHAVADQVSHGARLVEEAVDAHQQHQPGQRYLVHRCQRGRQRHKARARHTGRTLGRQQHHAQDHDLVPQGHVHVGGLGNEDGGHGQIDGRAVGIERVAGRQHQAHHFLFATHGFHFHQHLRQHGLGGRRAQHDQDFILDDAGRVHGQHQLGKRIERADAVLGDGEGDAAERADGRQEHHVTHHAEHAMQKHVQHIDQRRHLLAQPVQRKREQQREQDDLQHIALHEGTHHAAGHDVHQELRSRVMFGCRRVGLDGRRVDGAGVDMHARAGLDHVHDDQPEHQRDGRADLEVQHGLGADASRFLDAAHAGNAHHHRGKDDRRQQHLDELDEQVAERLELDADVGIKMAHQHACREADDDLDVQRGRQVGLAFEADARQFRQHDVAVVDGHAVREAAVRLEQVRVRFVAAQAQAGRDIERHLVAAVRDAALGRPAVFAQHVERAQVFHQAVAERAVELQPVAVGPHAAVADQVAGVLHREKVFTGGHRIFIIVAQRGLQFEVERVARFLVPEQVVLRQRLGVLDSRVEVEAAVGVHGQLLAILQHAQHGIDAAQVFVEVGAADFLFHHRVAAVDVAAHLVLELVMVLARIVIPAGRVHENLAVGLAVAVAVGQQLEQRLACDLGHGIPDRHVDGADGHRALAVAARLFVGEHAVPDLVRIEVGAGVVDQAGGIGFQDARNEPLAHQRALAVAAVGVEAVADYRLAVADDVGHHGDQAQCHFAEIDVGVADGGTDRYGFFADLNDFHEASPVKHVGHGARTGRDAAGRHQAPEPDGAAAGRAPGQPYHAPHQPDQRGRVVPGAGVRHPAPDSRHGRIGVQRPRCAQGFAESERHARLRAHAHCAHRLPLCPCVPGSGSGTASDRPSHQPCGRGLRPGDPLWRAARYAPHCPQADVQSTVSMRVAGVPEKSGRAAYACRTAPAPLHPAPPERRRVRHLAPAKGQDRGTGESARRRLEQRRRHRHALGTGRPRHRPALRMGRRQVPGQRPPQGRDDRLHPARRRPLPVLPEPQQPAGQGAGVHRFYCGGIRALQFREWRGPSQQPHHRRAVRQSGHRQMAVHAAGRRIPALRAARPHCRRRHVHRRWPPHVDQRGNDRHRTGGAALRGRHYRTVALPDGVHVRRVHAGRPHQGAGDLGPERQEDRRPAHRVHQQRAVASDRGIPGFYQGTRHDVGKSGGRPSGGLGRP</sequence>
<feature type="region of interest" description="Disordered" evidence="1">
    <location>
        <begin position="4020"/>
        <end position="4080"/>
    </location>
</feature>
<feature type="compositionally biased region" description="Basic and acidic residues" evidence="1">
    <location>
        <begin position="90"/>
        <end position="107"/>
    </location>
</feature>
<gene>
    <name evidence="2" type="ORF">Tci_000387</name>
</gene>
<evidence type="ECO:0000256" key="1">
    <source>
        <dbReference type="SAM" id="MobiDB-lite"/>
    </source>
</evidence>
<feature type="compositionally biased region" description="Basic and acidic residues" evidence="1">
    <location>
        <begin position="2164"/>
        <end position="2180"/>
    </location>
</feature>
<feature type="compositionally biased region" description="Low complexity" evidence="1">
    <location>
        <begin position="1862"/>
        <end position="1872"/>
    </location>
</feature>
<feature type="region of interest" description="Disordered" evidence="1">
    <location>
        <begin position="3813"/>
        <end position="3912"/>
    </location>
</feature>
<protein>
    <submittedName>
        <fullName evidence="2">Uncharacterized protein</fullName>
    </submittedName>
</protein>
<comment type="caution">
    <text evidence="2">The sequence shown here is derived from an EMBL/GenBank/DDBJ whole genome shotgun (WGS) entry which is preliminary data.</text>
</comment>
<evidence type="ECO:0000313" key="2">
    <source>
        <dbReference type="EMBL" id="GEU28409.1"/>
    </source>
</evidence>
<feature type="region of interest" description="Disordered" evidence="1">
    <location>
        <begin position="2126"/>
        <end position="2189"/>
    </location>
</feature>
<feature type="compositionally biased region" description="Low complexity" evidence="1">
    <location>
        <begin position="2361"/>
        <end position="2380"/>
    </location>
</feature>
<feature type="compositionally biased region" description="Low complexity" evidence="1">
    <location>
        <begin position="2062"/>
        <end position="2072"/>
    </location>
</feature>
<feature type="compositionally biased region" description="Basic residues" evidence="1">
    <location>
        <begin position="2087"/>
        <end position="2099"/>
    </location>
</feature>
<feature type="compositionally biased region" description="Gly residues" evidence="1">
    <location>
        <begin position="4068"/>
        <end position="4080"/>
    </location>
</feature>
<proteinExistence type="predicted"/>